<evidence type="ECO:0000313" key="16">
    <source>
        <dbReference type="Proteomes" id="UP000053029"/>
    </source>
</evidence>
<keyword evidence="4 13" id="KW-0812">Transmembrane</keyword>
<evidence type="ECO:0000313" key="15">
    <source>
        <dbReference type="EMBL" id="KIW79656.1"/>
    </source>
</evidence>
<dbReference type="Pfam" id="PF09177">
    <property type="entry name" value="STX6_10_61_N"/>
    <property type="match status" value="1"/>
</dbReference>
<dbReference type="EMBL" id="KN846972">
    <property type="protein sequence ID" value="KIW79656.1"/>
    <property type="molecule type" value="Genomic_DNA"/>
</dbReference>
<evidence type="ECO:0000256" key="13">
    <source>
        <dbReference type="SAM" id="Phobius"/>
    </source>
</evidence>
<dbReference type="OrthoDB" id="546861at2759"/>
<keyword evidence="6 13" id="KW-1133">Transmembrane helix</keyword>
<comment type="subcellular location">
    <subcellularLocation>
        <location evidence="1">Golgi apparatus membrane</location>
        <topology evidence="1">Single-pass type IV membrane protein</topology>
    </subcellularLocation>
</comment>
<comment type="similarity">
    <text evidence="2">Belongs to the syntaxin family.</text>
</comment>
<protein>
    <recommendedName>
        <fullName evidence="10">t-SNARE affecting a late Golgi compartment protein 1</fullName>
    </recommendedName>
</protein>
<feature type="domain" description="T-SNARE coiled-coil homology" evidence="14">
    <location>
        <begin position="171"/>
        <end position="233"/>
    </location>
</feature>
<dbReference type="Gene3D" id="1.20.5.110">
    <property type="match status" value="1"/>
</dbReference>
<evidence type="ECO:0000256" key="2">
    <source>
        <dbReference type="ARBA" id="ARBA00009063"/>
    </source>
</evidence>
<evidence type="ECO:0000256" key="11">
    <source>
        <dbReference type="SAM" id="Coils"/>
    </source>
</evidence>
<organism evidence="15 16">
    <name type="scientific">Fonsecaea pedrosoi CBS 271.37</name>
    <dbReference type="NCBI Taxonomy" id="1442368"/>
    <lineage>
        <taxon>Eukaryota</taxon>
        <taxon>Fungi</taxon>
        <taxon>Dikarya</taxon>
        <taxon>Ascomycota</taxon>
        <taxon>Pezizomycotina</taxon>
        <taxon>Eurotiomycetes</taxon>
        <taxon>Chaetothyriomycetidae</taxon>
        <taxon>Chaetothyriales</taxon>
        <taxon>Herpotrichiellaceae</taxon>
        <taxon>Fonsecaea</taxon>
    </lineage>
</organism>
<keyword evidence="5" id="KW-0653">Protein transport</keyword>
<dbReference type="HOGENOM" id="CLU_061883_0_0_1"/>
<keyword evidence="7" id="KW-0333">Golgi apparatus</keyword>
<dbReference type="GeneID" id="25305760"/>
<feature type="region of interest" description="Disordered" evidence="12">
    <location>
        <begin position="115"/>
        <end position="162"/>
    </location>
</feature>
<dbReference type="GO" id="GO:0048193">
    <property type="term" value="P:Golgi vesicle transport"/>
    <property type="evidence" value="ECO:0007669"/>
    <property type="project" value="InterPro"/>
</dbReference>
<evidence type="ECO:0000256" key="6">
    <source>
        <dbReference type="ARBA" id="ARBA00022989"/>
    </source>
</evidence>
<keyword evidence="8 11" id="KW-0175">Coiled coil</keyword>
<evidence type="ECO:0000259" key="14">
    <source>
        <dbReference type="PROSITE" id="PS50192"/>
    </source>
</evidence>
<dbReference type="CDD" id="cd21442">
    <property type="entry name" value="SNARE_NTD_STX6-like"/>
    <property type="match status" value="1"/>
</dbReference>
<evidence type="ECO:0000256" key="5">
    <source>
        <dbReference type="ARBA" id="ARBA00022927"/>
    </source>
</evidence>
<dbReference type="GO" id="GO:0000139">
    <property type="term" value="C:Golgi membrane"/>
    <property type="evidence" value="ECO:0007669"/>
    <property type="project" value="UniProtKB-SubCell"/>
</dbReference>
<dbReference type="RefSeq" id="XP_013283464.1">
    <property type="nucleotide sequence ID" value="XM_013428010.1"/>
</dbReference>
<keyword evidence="9 13" id="KW-0472">Membrane</keyword>
<dbReference type="Gene3D" id="1.20.58.90">
    <property type="match status" value="1"/>
</dbReference>
<evidence type="ECO:0000256" key="1">
    <source>
        <dbReference type="ARBA" id="ARBA00004409"/>
    </source>
</evidence>
<sequence length="263" mass="28709">MANPPSSDPFLEVQTDVQSTLQSTRHLFSSYLRIRTLSTSATSPELQQSRSELRTNLETLTADLADLLDSVKAVESDPYRFGLDVAEVQRRRQFVKDVGDEVDGMRRELEDVTTDTHVAGGAYSASTTTGSGAGGTRGPNGRLPNPSSFEDDHDDEDDDDPYGAFEAQQQEMMMREQDEQLDGVFQSVGVLRGQAEDMGRELEEQGALLDEVDTLADRVGGKLSVGVKKVGEVIRRNEDSVSSCCIGVLIVVLVILLILVIVI</sequence>
<keyword evidence="16" id="KW-1185">Reference proteome</keyword>
<evidence type="ECO:0000256" key="10">
    <source>
        <dbReference type="ARBA" id="ARBA00073343"/>
    </source>
</evidence>
<dbReference type="CDD" id="cd15851">
    <property type="entry name" value="SNARE_Syntaxin6"/>
    <property type="match status" value="1"/>
</dbReference>
<dbReference type="SMART" id="SM00397">
    <property type="entry name" value="t_SNARE"/>
    <property type="match status" value="1"/>
</dbReference>
<feature type="transmembrane region" description="Helical" evidence="13">
    <location>
        <begin position="240"/>
        <end position="262"/>
    </location>
</feature>
<evidence type="ECO:0000256" key="4">
    <source>
        <dbReference type="ARBA" id="ARBA00022692"/>
    </source>
</evidence>
<evidence type="ECO:0000256" key="9">
    <source>
        <dbReference type="ARBA" id="ARBA00023136"/>
    </source>
</evidence>
<name>A0A0D2DPI6_9EURO</name>
<dbReference type="InterPro" id="IPR010989">
    <property type="entry name" value="SNARE"/>
</dbReference>
<feature type="compositionally biased region" description="Low complexity" evidence="12">
    <location>
        <begin position="119"/>
        <end position="130"/>
    </location>
</feature>
<evidence type="ECO:0000256" key="8">
    <source>
        <dbReference type="ARBA" id="ARBA00023054"/>
    </source>
</evidence>
<evidence type="ECO:0000256" key="3">
    <source>
        <dbReference type="ARBA" id="ARBA00022448"/>
    </source>
</evidence>
<keyword evidence="3" id="KW-0813">Transport</keyword>
<dbReference type="InterPro" id="IPR015260">
    <property type="entry name" value="Syntaxin-6/10/61_N"/>
</dbReference>
<dbReference type="AlphaFoldDB" id="A0A0D2DPI6"/>
<dbReference type="Proteomes" id="UP000053029">
    <property type="component" value="Unassembled WGS sequence"/>
</dbReference>
<dbReference type="FunFam" id="1.20.58.90:FF:000012">
    <property type="entry name" value="SNARE domain protein"/>
    <property type="match status" value="1"/>
</dbReference>
<dbReference type="PROSITE" id="PS50192">
    <property type="entry name" value="T_SNARE"/>
    <property type="match status" value="1"/>
</dbReference>
<reference evidence="15 16" key="1">
    <citation type="submission" date="2015-01" db="EMBL/GenBank/DDBJ databases">
        <title>The Genome Sequence of Fonsecaea pedrosoi CBS 271.37.</title>
        <authorList>
            <consortium name="The Broad Institute Genomics Platform"/>
            <person name="Cuomo C."/>
            <person name="de Hoog S."/>
            <person name="Gorbushina A."/>
            <person name="Stielow B."/>
            <person name="Teixiera M."/>
            <person name="Abouelleil A."/>
            <person name="Chapman S.B."/>
            <person name="Priest M."/>
            <person name="Young S.K."/>
            <person name="Wortman J."/>
            <person name="Nusbaum C."/>
            <person name="Birren B."/>
        </authorList>
    </citation>
    <scope>NUCLEOTIDE SEQUENCE [LARGE SCALE GENOMIC DNA]</scope>
    <source>
        <strain evidence="15 16">CBS 271.37</strain>
    </source>
</reference>
<dbReference type="InterPro" id="IPR000727">
    <property type="entry name" value="T_SNARE_dom"/>
</dbReference>
<gene>
    <name evidence="15" type="ORF">Z517_06270</name>
</gene>
<dbReference type="PANTHER" id="PTHR12791">
    <property type="entry name" value="GOLGI SNARE BET1-RELATED"/>
    <property type="match status" value="1"/>
</dbReference>
<dbReference type="SUPFAM" id="SSF58038">
    <property type="entry name" value="SNARE fusion complex"/>
    <property type="match status" value="1"/>
</dbReference>
<dbReference type="SUPFAM" id="SSF47661">
    <property type="entry name" value="t-snare proteins"/>
    <property type="match status" value="1"/>
</dbReference>
<dbReference type="GO" id="GO:0015031">
    <property type="term" value="P:protein transport"/>
    <property type="evidence" value="ECO:0007669"/>
    <property type="project" value="UniProtKB-KW"/>
</dbReference>
<accession>A0A0D2DPI6</accession>
<feature type="coiled-coil region" evidence="11">
    <location>
        <begin position="50"/>
        <end position="77"/>
    </location>
</feature>
<evidence type="ECO:0000256" key="7">
    <source>
        <dbReference type="ARBA" id="ARBA00023034"/>
    </source>
</evidence>
<evidence type="ECO:0000256" key="12">
    <source>
        <dbReference type="SAM" id="MobiDB-lite"/>
    </source>
</evidence>
<feature type="compositionally biased region" description="Acidic residues" evidence="12">
    <location>
        <begin position="149"/>
        <end position="161"/>
    </location>
</feature>
<proteinExistence type="inferred from homology"/>
<dbReference type="STRING" id="1442368.A0A0D2DPI6"/>
<dbReference type="VEuPathDB" id="FungiDB:Z517_06270"/>
<dbReference type="FunFam" id="1.20.5.110:FF:000006">
    <property type="entry name" value="Syntaxin 6"/>
    <property type="match status" value="1"/>
</dbReference>